<name>A0AAU8M1Y0_9BACT</name>
<organism evidence="1">
    <name type="scientific">Candidatus Electrothrix aestuarii</name>
    <dbReference type="NCBI Taxonomy" id="3062594"/>
    <lineage>
        <taxon>Bacteria</taxon>
        <taxon>Pseudomonadati</taxon>
        <taxon>Thermodesulfobacteriota</taxon>
        <taxon>Desulfobulbia</taxon>
        <taxon>Desulfobulbales</taxon>
        <taxon>Desulfobulbaceae</taxon>
        <taxon>Candidatus Electrothrix</taxon>
    </lineage>
</organism>
<dbReference type="KEGG" id="eaj:Q3M24_10615"/>
<protein>
    <submittedName>
        <fullName evidence="1">Uncharacterized protein</fullName>
    </submittedName>
</protein>
<reference evidence="1" key="1">
    <citation type="journal article" date="2024" name="Syst. Appl. Microbiol.">
        <title>First single-strain enrichments of Electrothrix cable bacteria, description of E. aestuarii sp. nov. and E. rattekaaiensis sp. nov., and proposal of a cable bacteria taxonomy following the rules of the SeqCode.</title>
        <authorList>
            <person name="Plum-Jensen L.E."/>
            <person name="Schramm A."/>
            <person name="Marshall I.P.G."/>
        </authorList>
    </citation>
    <scope>NUCLEOTIDE SEQUENCE</scope>
    <source>
        <strain evidence="1">Rat1</strain>
    </source>
</reference>
<accession>A0AAU8M1Y0</accession>
<dbReference type="AlphaFoldDB" id="A0AAU8M1Y0"/>
<dbReference type="EMBL" id="CP159373">
    <property type="protein sequence ID" value="XCN75157.1"/>
    <property type="molecule type" value="Genomic_DNA"/>
</dbReference>
<gene>
    <name evidence="1" type="ORF">Q3M24_10615</name>
</gene>
<evidence type="ECO:0000313" key="1">
    <source>
        <dbReference type="EMBL" id="XCN75157.1"/>
    </source>
</evidence>
<sequence>MTYFSIILCIALLIGIANFFLSSLKNEKIPANAQLLVDAWNSLSEKR</sequence>
<reference evidence="1" key="2">
    <citation type="submission" date="2024-06" db="EMBL/GenBank/DDBJ databases">
        <authorList>
            <person name="Plum-Jensen L.E."/>
            <person name="Schramm A."/>
            <person name="Marshall I.P.G."/>
        </authorList>
    </citation>
    <scope>NUCLEOTIDE SEQUENCE</scope>
    <source>
        <strain evidence="1">Rat1</strain>
    </source>
</reference>
<proteinExistence type="predicted"/>